<dbReference type="InterPro" id="IPR029039">
    <property type="entry name" value="Flavoprotein-like_sf"/>
</dbReference>
<dbReference type="Proteomes" id="UP000189941">
    <property type="component" value="Unassembled WGS sequence"/>
</dbReference>
<evidence type="ECO:0000256" key="1">
    <source>
        <dbReference type="ARBA" id="ARBA00023002"/>
    </source>
</evidence>
<accession>A0A1T4JVJ7</accession>
<name>A0A1T4JVJ7_9LACT</name>
<dbReference type="Gene3D" id="3.40.50.360">
    <property type="match status" value="1"/>
</dbReference>
<evidence type="ECO:0000259" key="2">
    <source>
        <dbReference type="Pfam" id="PF02525"/>
    </source>
</evidence>
<dbReference type="EMBL" id="FUWO01000002">
    <property type="protein sequence ID" value="SJZ34186.1"/>
    <property type="molecule type" value="Genomic_DNA"/>
</dbReference>
<dbReference type="GO" id="GO:0010181">
    <property type="term" value="F:FMN binding"/>
    <property type="evidence" value="ECO:0007669"/>
    <property type="project" value="TreeGrafter"/>
</dbReference>
<dbReference type="SUPFAM" id="SSF52218">
    <property type="entry name" value="Flavoproteins"/>
    <property type="match status" value="1"/>
</dbReference>
<dbReference type="RefSeq" id="WP_159443828.1">
    <property type="nucleotide sequence ID" value="NZ_FUWO01000002.1"/>
</dbReference>
<dbReference type="STRING" id="1121925.SAMN02746011_00428"/>
<proteinExistence type="predicted"/>
<dbReference type="GO" id="GO:0009055">
    <property type="term" value="F:electron transfer activity"/>
    <property type="evidence" value="ECO:0007669"/>
    <property type="project" value="TreeGrafter"/>
</dbReference>
<protein>
    <submittedName>
        <fullName evidence="3">Putative NADPH-quinone reductase (Modulator of drug activity B)</fullName>
    </submittedName>
</protein>
<dbReference type="PANTHER" id="PTHR47307">
    <property type="entry name" value="GLUTATHIONE-REGULATED POTASSIUM-EFFLUX SYSTEM ANCILLARY PROTEIN KEFG"/>
    <property type="match status" value="1"/>
</dbReference>
<keyword evidence="1" id="KW-0560">Oxidoreductase</keyword>
<keyword evidence="4" id="KW-1185">Reference proteome</keyword>
<evidence type="ECO:0000313" key="3">
    <source>
        <dbReference type="EMBL" id="SJZ34186.1"/>
    </source>
</evidence>
<dbReference type="PANTHER" id="PTHR47307:SF1">
    <property type="entry name" value="GLUTATHIONE-REGULATED POTASSIUM-EFFLUX SYSTEM ANCILLARY PROTEIN KEFG"/>
    <property type="match status" value="1"/>
</dbReference>
<evidence type="ECO:0000313" key="4">
    <source>
        <dbReference type="Proteomes" id="UP000189941"/>
    </source>
</evidence>
<reference evidence="4" key="1">
    <citation type="submission" date="2017-02" db="EMBL/GenBank/DDBJ databases">
        <authorList>
            <person name="Varghese N."/>
            <person name="Submissions S."/>
        </authorList>
    </citation>
    <scope>NUCLEOTIDE SEQUENCE [LARGE SCALE GENOMIC DNA]</scope>
    <source>
        <strain evidence="4">DSM 15739</strain>
    </source>
</reference>
<gene>
    <name evidence="3" type="ORF">SAMN02746011_00428</name>
</gene>
<dbReference type="InterPro" id="IPR046980">
    <property type="entry name" value="KefG/KefF"/>
</dbReference>
<dbReference type="Pfam" id="PF02525">
    <property type="entry name" value="Flavodoxin_2"/>
    <property type="match status" value="1"/>
</dbReference>
<dbReference type="InterPro" id="IPR003680">
    <property type="entry name" value="Flavodoxin_fold"/>
</dbReference>
<feature type="domain" description="Flavodoxin-like fold" evidence="2">
    <location>
        <begin position="1"/>
        <end position="151"/>
    </location>
</feature>
<sequence length="226" mass="26710">MKTVCYIAHPDVNQSSSQQYLLESGLNYSQAQYVNLYEMMNNLVIEQEQNRLLAADQIIFQFPMYWYQAPGILFEWINQVWSTLKPSQLKGKTLGIVVVVGGKKEHYQSGGREGRTVSELLSNFEVLARHFKMNYKPIFAIHQFQYMNEQQKAHLMWRYLFYLETTEEERLTNYQRFIIARAKTLIGEEIADDHNLAPLWQAFISQLEMQEFEIEELMGINLEEEM</sequence>
<dbReference type="GO" id="GO:0003955">
    <property type="term" value="F:NAD(P)H dehydrogenase (quinone) activity"/>
    <property type="evidence" value="ECO:0007669"/>
    <property type="project" value="TreeGrafter"/>
</dbReference>
<dbReference type="OrthoDB" id="9798454at2"/>
<organism evidence="3 4">
    <name type="scientific">Globicatella sulfidifaciens DSM 15739</name>
    <dbReference type="NCBI Taxonomy" id="1121925"/>
    <lineage>
        <taxon>Bacteria</taxon>
        <taxon>Bacillati</taxon>
        <taxon>Bacillota</taxon>
        <taxon>Bacilli</taxon>
        <taxon>Lactobacillales</taxon>
        <taxon>Aerococcaceae</taxon>
        <taxon>Globicatella</taxon>
    </lineage>
</organism>
<dbReference type="AlphaFoldDB" id="A0A1T4JVJ7"/>